<evidence type="ECO:0000313" key="2">
    <source>
        <dbReference type="EMBL" id="MDB8004933.1"/>
    </source>
</evidence>
<proteinExistence type="predicted"/>
<dbReference type="Gene3D" id="3.30.2310.20">
    <property type="entry name" value="RelE-like"/>
    <property type="match status" value="1"/>
</dbReference>
<keyword evidence="1" id="KW-1277">Toxin-antitoxin system</keyword>
<dbReference type="AlphaFoldDB" id="A0AAW6D6Y2"/>
<dbReference type="InterPro" id="IPR035093">
    <property type="entry name" value="RelE/ParE_toxin_dom_sf"/>
</dbReference>
<gene>
    <name evidence="2" type="ORF">PNE09_12810</name>
</gene>
<dbReference type="Pfam" id="PF05016">
    <property type="entry name" value="ParE_toxin"/>
    <property type="match status" value="1"/>
</dbReference>
<evidence type="ECO:0000313" key="3">
    <source>
        <dbReference type="Proteomes" id="UP001210809"/>
    </source>
</evidence>
<dbReference type="Proteomes" id="UP001210809">
    <property type="component" value="Unassembled WGS sequence"/>
</dbReference>
<comment type="caution">
    <text evidence="2">The sequence shown here is derived from an EMBL/GenBank/DDBJ whole genome shotgun (WGS) entry which is preliminary data.</text>
</comment>
<protein>
    <submittedName>
        <fullName evidence="2">Type II toxin-antitoxin system RelE/ParE family toxin</fullName>
    </submittedName>
</protein>
<evidence type="ECO:0000256" key="1">
    <source>
        <dbReference type="ARBA" id="ARBA00022649"/>
    </source>
</evidence>
<accession>A0AAW6D6Y2</accession>
<sequence>MKYQIFYTDSAKQDLKNIYRYICDSLVEPEIAEKLTDKIMKSIRSLDEMPQRYRLFDEEPWRSRGLRILPVNNYLIFYLSDEERTVVTILRIIYGGRDISKQLSETQY</sequence>
<dbReference type="EMBL" id="JAQLXW010000033">
    <property type="protein sequence ID" value="MDB8004933.1"/>
    <property type="molecule type" value="Genomic_DNA"/>
</dbReference>
<name>A0AAW6D6Y2_9FIRM</name>
<reference evidence="2" key="1">
    <citation type="submission" date="2023-01" db="EMBL/GenBank/DDBJ databases">
        <title>Human gut microbiome strain richness.</title>
        <authorList>
            <person name="Chen-Liaw A."/>
        </authorList>
    </citation>
    <scope>NUCLEOTIDE SEQUENCE</scope>
    <source>
        <strain evidence="2">1001283st1_G1_1001283B150217_161031</strain>
    </source>
</reference>
<dbReference type="InterPro" id="IPR007712">
    <property type="entry name" value="RelE/ParE_toxin"/>
</dbReference>
<dbReference type="NCBIfam" id="TIGR02385">
    <property type="entry name" value="RelE_StbE"/>
    <property type="match status" value="1"/>
</dbReference>
<organism evidence="2 3">
    <name type="scientific">[Eubacterium] siraeum</name>
    <dbReference type="NCBI Taxonomy" id="39492"/>
    <lineage>
        <taxon>Bacteria</taxon>
        <taxon>Bacillati</taxon>
        <taxon>Bacillota</taxon>
        <taxon>Clostridia</taxon>
        <taxon>Eubacteriales</taxon>
        <taxon>Oscillospiraceae</taxon>
        <taxon>Oscillospiraceae incertae sedis</taxon>
    </lineage>
</organism>
<dbReference type="SUPFAM" id="SSF143011">
    <property type="entry name" value="RelE-like"/>
    <property type="match status" value="1"/>
</dbReference>